<dbReference type="PANTHER" id="PTHR12128:SF21">
    <property type="entry name" value="N-ACETYLNEURAMINATE LYASE"/>
    <property type="match status" value="1"/>
</dbReference>
<dbReference type="PANTHER" id="PTHR12128">
    <property type="entry name" value="DIHYDRODIPICOLINATE SYNTHASE"/>
    <property type="match status" value="1"/>
</dbReference>
<evidence type="ECO:0000256" key="1">
    <source>
        <dbReference type="ARBA" id="ARBA00004496"/>
    </source>
</evidence>
<keyword evidence="8" id="KW-0704">Schiff base</keyword>
<evidence type="ECO:0000313" key="14">
    <source>
        <dbReference type="RefSeq" id="XP_026743028.1"/>
    </source>
</evidence>
<comment type="pathway">
    <text evidence="2">Amino-sugar metabolism; N-acetylneuraminate degradation.</text>
</comment>
<dbReference type="KEGG" id="tnl:113504787"/>
<dbReference type="Gene3D" id="3.20.20.70">
    <property type="entry name" value="Aldolase class I"/>
    <property type="match status" value="1"/>
</dbReference>
<name>A0A7E5WQK8_TRINI</name>
<comment type="subunit">
    <text evidence="4">Homotetramer.</text>
</comment>
<evidence type="ECO:0000256" key="6">
    <source>
        <dbReference type="ARBA" id="ARBA00022490"/>
    </source>
</evidence>
<dbReference type="GO" id="GO:0008747">
    <property type="term" value="F:N-acetylneuraminate lyase activity"/>
    <property type="evidence" value="ECO:0007669"/>
    <property type="project" value="UniProtKB-EC"/>
</dbReference>
<dbReference type="PROSITE" id="PS00665">
    <property type="entry name" value="DHDPS_1"/>
    <property type="match status" value="1"/>
</dbReference>
<dbReference type="EC" id="4.1.3.3" evidence="5"/>
<gene>
    <name evidence="14" type="primary">LOC113504787</name>
</gene>
<feature type="binding site" evidence="12">
    <location>
        <position position="52"/>
    </location>
    <ligand>
        <name>pyruvate</name>
        <dbReference type="ChEBI" id="CHEBI:15361"/>
    </ligand>
</feature>
<sequence>MIVLMIFDVEGVLAPVFTPFLHTGFIDFSIIPIYMKRLQKNRINGILVSGTTGEGMSLNVKERKELLEAWVSAAKPLGTKVIAQIGGAPLPDVLELAKHAKKLNVDGIMTLPELYYKPKNEHQLVEYLEEVSKAAPTLPLIYYHFPVMTGVDVNMQQLFSIASSKMINFGGAKADLFVAEQVADQLIGDQKVFIANHHIALSALMGHHSSIATVSNIFPDLVHAAVEAVNNEDLENARGIQKRLNKLVDCIASHGDFVPSMKAAMELVTGIRVGPTRRPLTPLNNEQISSLGNYLINLGVELHSVT</sequence>
<dbReference type="InterPro" id="IPR002220">
    <property type="entry name" value="DapA-like"/>
</dbReference>
<keyword evidence="9" id="KW-0119">Carbohydrate metabolism</keyword>
<dbReference type="AlphaFoldDB" id="A0A7E5WQK8"/>
<dbReference type="InterPro" id="IPR013785">
    <property type="entry name" value="Aldolase_TIM"/>
</dbReference>
<evidence type="ECO:0000256" key="2">
    <source>
        <dbReference type="ARBA" id="ARBA00004878"/>
    </source>
</evidence>
<accession>A0A7E5WQK8</accession>
<dbReference type="Pfam" id="PF00701">
    <property type="entry name" value="DHDPS"/>
    <property type="match status" value="1"/>
</dbReference>
<evidence type="ECO:0000256" key="10">
    <source>
        <dbReference type="ARBA" id="ARBA00044906"/>
    </source>
</evidence>
<evidence type="ECO:0000256" key="9">
    <source>
        <dbReference type="ARBA" id="ARBA00023277"/>
    </source>
</evidence>
<protein>
    <recommendedName>
        <fullName evidence="5">N-acetylneuraminate lyase</fullName>
        <ecNumber evidence="5">4.1.3.3</ecNumber>
    </recommendedName>
</protein>
<evidence type="ECO:0000256" key="7">
    <source>
        <dbReference type="ARBA" id="ARBA00023239"/>
    </source>
</evidence>
<proteinExistence type="inferred from homology"/>
<comment type="catalytic activity">
    <reaction evidence="10">
        <text>aceneuramate = aldehydo-N-acetyl-D-mannosamine + pyruvate</text>
        <dbReference type="Rhea" id="RHEA:23296"/>
        <dbReference type="ChEBI" id="CHEBI:15361"/>
        <dbReference type="ChEBI" id="CHEBI:17122"/>
        <dbReference type="ChEBI" id="CHEBI:173083"/>
        <dbReference type="EC" id="4.1.3.3"/>
    </reaction>
</comment>
<dbReference type="SMART" id="SM01130">
    <property type="entry name" value="DHDPS"/>
    <property type="match status" value="1"/>
</dbReference>
<dbReference type="GO" id="GO:0005737">
    <property type="term" value="C:cytoplasm"/>
    <property type="evidence" value="ECO:0007669"/>
    <property type="project" value="UniProtKB-SubCell"/>
</dbReference>
<evidence type="ECO:0000313" key="13">
    <source>
        <dbReference type="Proteomes" id="UP000322000"/>
    </source>
</evidence>
<reference evidence="14" key="1">
    <citation type="submission" date="2025-08" db="UniProtKB">
        <authorList>
            <consortium name="RefSeq"/>
        </authorList>
    </citation>
    <scope>IDENTIFICATION</scope>
</reference>
<dbReference type="PIRSF" id="PIRSF001365">
    <property type="entry name" value="DHDPS"/>
    <property type="match status" value="1"/>
</dbReference>
<evidence type="ECO:0000256" key="3">
    <source>
        <dbReference type="ARBA" id="ARBA00006324"/>
    </source>
</evidence>
<keyword evidence="6" id="KW-0963">Cytoplasm</keyword>
<keyword evidence="7 11" id="KW-0456">Lyase</keyword>
<dbReference type="GeneID" id="113504787"/>
<keyword evidence="13" id="KW-1185">Reference proteome</keyword>
<organism evidence="13 14">
    <name type="scientific">Trichoplusia ni</name>
    <name type="common">Cabbage looper</name>
    <dbReference type="NCBI Taxonomy" id="7111"/>
    <lineage>
        <taxon>Eukaryota</taxon>
        <taxon>Metazoa</taxon>
        <taxon>Ecdysozoa</taxon>
        <taxon>Arthropoda</taxon>
        <taxon>Hexapoda</taxon>
        <taxon>Insecta</taxon>
        <taxon>Pterygota</taxon>
        <taxon>Neoptera</taxon>
        <taxon>Endopterygota</taxon>
        <taxon>Lepidoptera</taxon>
        <taxon>Glossata</taxon>
        <taxon>Ditrysia</taxon>
        <taxon>Noctuoidea</taxon>
        <taxon>Noctuidae</taxon>
        <taxon>Plusiinae</taxon>
        <taxon>Trichoplusia</taxon>
    </lineage>
</organism>
<dbReference type="InterPro" id="IPR020624">
    <property type="entry name" value="Schiff_base-form_aldolases_CS"/>
</dbReference>
<dbReference type="RefSeq" id="XP_026743028.1">
    <property type="nucleotide sequence ID" value="XM_026887227.1"/>
</dbReference>
<dbReference type="PRINTS" id="PR00146">
    <property type="entry name" value="DHPICSNTHASE"/>
</dbReference>
<dbReference type="Proteomes" id="UP000322000">
    <property type="component" value="Chromosome 23"/>
</dbReference>
<comment type="subcellular location">
    <subcellularLocation>
        <location evidence="1">Cytoplasm</location>
    </subcellularLocation>
</comment>
<comment type="similarity">
    <text evidence="3">Belongs to the DapA family. NanA subfamily.</text>
</comment>
<evidence type="ECO:0000256" key="8">
    <source>
        <dbReference type="ARBA" id="ARBA00023270"/>
    </source>
</evidence>
<evidence type="ECO:0000256" key="4">
    <source>
        <dbReference type="ARBA" id="ARBA00011881"/>
    </source>
</evidence>
<dbReference type="OrthoDB" id="191315at2759"/>
<evidence type="ECO:0000256" key="12">
    <source>
        <dbReference type="PIRSR" id="PIRSR001365-2"/>
    </source>
</evidence>
<dbReference type="InParanoid" id="A0A7E5WQK8"/>
<evidence type="ECO:0000256" key="5">
    <source>
        <dbReference type="ARBA" id="ARBA00012911"/>
    </source>
</evidence>
<evidence type="ECO:0000256" key="11">
    <source>
        <dbReference type="PIRNR" id="PIRNR001365"/>
    </source>
</evidence>
<dbReference type="SUPFAM" id="SSF51569">
    <property type="entry name" value="Aldolase"/>
    <property type="match status" value="1"/>
</dbReference>
<feature type="binding site" evidence="12">
    <location>
        <position position="211"/>
    </location>
    <ligand>
        <name>pyruvate</name>
        <dbReference type="ChEBI" id="CHEBI:15361"/>
    </ligand>
</feature>